<organism evidence="1 2">
    <name type="scientific">Epilithonimonas hispanica</name>
    <dbReference type="NCBI Taxonomy" id="358687"/>
    <lineage>
        <taxon>Bacteria</taxon>
        <taxon>Pseudomonadati</taxon>
        <taxon>Bacteroidota</taxon>
        <taxon>Flavobacteriia</taxon>
        <taxon>Flavobacteriales</taxon>
        <taxon>Weeksellaceae</taxon>
        <taxon>Chryseobacterium group</taxon>
        <taxon>Epilithonimonas</taxon>
    </lineage>
</organism>
<protein>
    <submittedName>
        <fullName evidence="1">Uncharacterized protein</fullName>
    </submittedName>
</protein>
<proteinExistence type="predicted"/>
<dbReference type="Proteomes" id="UP000256326">
    <property type="component" value="Unassembled WGS sequence"/>
</dbReference>
<dbReference type="AlphaFoldDB" id="A0A3D9D3G1"/>
<comment type="caution">
    <text evidence="1">The sequence shown here is derived from an EMBL/GenBank/DDBJ whole genome shotgun (WGS) entry which is preliminary data.</text>
</comment>
<keyword evidence="2" id="KW-1185">Reference proteome</keyword>
<evidence type="ECO:0000313" key="2">
    <source>
        <dbReference type="Proteomes" id="UP000256326"/>
    </source>
</evidence>
<accession>A0A3D9D3G1</accession>
<sequence length="71" mass="8517">MISYNVTIPDEKQSFFQEFLEIIGADYEKKQNDFQLSSEQKKILDERLKSDKKDFVPAREALNKLRQKYEL</sequence>
<name>A0A3D9D3G1_9FLAO</name>
<evidence type="ECO:0000313" key="1">
    <source>
        <dbReference type="EMBL" id="REC72535.1"/>
    </source>
</evidence>
<dbReference type="RefSeq" id="WP_116032542.1">
    <property type="nucleotide sequence ID" value="NZ_JBHLVV010000051.1"/>
</dbReference>
<dbReference type="OrthoDB" id="1264664at2"/>
<reference evidence="1 2" key="1">
    <citation type="journal article" date="2006" name="Int. J. Syst. Evol. Microbiol.">
        <title>Chryseobacterium hispanicum sp. nov., isolated from the drinking water distribution system of Sevilla, Spain.</title>
        <authorList>
            <person name="Gallego V."/>
            <person name="Garcia M.T."/>
            <person name="Ventosa A."/>
        </authorList>
    </citation>
    <scope>NUCLEOTIDE SEQUENCE [LARGE SCALE GENOMIC DNA]</scope>
    <source>
        <strain evidence="1 2">KCTC 22104</strain>
    </source>
</reference>
<gene>
    <name evidence="1" type="ORF">DRF58_02735</name>
</gene>
<dbReference type="EMBL" id="QNUG01000004">
    <property type="protein sequence ID" value="REC72535.1"/>
    <property type="molecule type" value="Genomic_DNA"/>
</dbReference>